<protein>
    <submittedName>
        <fullName evidence="2">Uncharacterized protein</fullName>
    </submittedName>
</protein>
<sequence>MFDENKSLDQLQSELADKKEDLFLCQQDLEKLRNENIALKNFIQTLYESCEGLEGTELSLEEVLDNLKDNIRRFSKDHQIYL</sequence>
<evidence type="ECO:0000313" key="3">
    <source>
        <dbReference type="Proteomes" id="UP000256779"/>
    </source>
</evidence>
<feature type="coiled-coil region" evidence="1">
    <location>
        <begin position="1"/>
        <end position="77"/>
    </location>
</feature>
<evidence type="ECO:0000313" key="2">
    <source>
        <dbReference type="EMBL" id="REE01760.1"/>
    </source>
</evidence>
<dbReference type="Proteomes" id="UP000256779">
    <property type="component" value="Unassembled WGS sequence"/>
</dbReference>
<proteinExistence type="predicted"/>
<keyword evidence="1" id="KW-0175">Coiled coil</keyword>
<reference evidence="2 3" key="1">
    <citation type="submission" date="2018-07" db="EMBL/GenBank/DDBJ databases">
        <title>Genomic Encyclopedia of Type Strains, Phase IV (KMG-IV): sequencing the most valuable type-strain genomes for metagenomic binning, comparative biology and taxonomic classification.</title>
        <authorList>
            <person name="Goeker M."/>
        </authorList>
    </citation>
    <scope>NUCLEOTIDE SEQUENCE [LARGE SCALE GENOMIC DNA]</scope>
    <source>
        <strain evidence="2 3">DSM 4134</strain>
    </source>
</reference>
<dbReference type="AlphaFoldDB" id="A0A3D9L6F5"/>
<dbReference type="EMBL" id="QREG01000003">
    <property type="protein sequence ID" value="REE01760.1"/>
    <property type="molecule type" value="Genomic_DNA"/>
</dbReference>
<keyword evidence="3" id="KW-1185">Reference proteome</keyword>
<organism evidence="2 3">
    <name type="scientific">Marinoscillum furvescens DSM 4134</name>
    <dbReference type="NCBI Taxonomy" id="1122208"/>
    <lineage>
        <taxon>Bacteria</taxon>
        <taxon>Pseudomonadati</taxon>
        <taxon>Bacteroidota</taxon>
        <taxon>Cytophagia</taxon>
        <taxon>Cytophagales</taxon>
        <taxon>Reichenbachiellaceae</taxon>
        <taxon>Marinoscillum</taxon>
    </lineage>
</organism>
<accession>A0A3D9L6F5</accession>
<gene>
    <name evidence="2" type="ORF">C7460_103277</name>
</gene>
<evidence type="ECO:0000256" key="1">
    <source>
        <dbReference type="SAM" id="Coils"/>
    </source>
</evidence>
<dbReference type="RefSeq" id="WP_115867035.1">
    <property type="nucleotide sequence ID" value="NZ_QREG01000003.1"/>
</dbReference>
<name>A0A3D9L6F5_MARFU</name>
<comment type="caution">
    <text evidence="2">The sequence shown here is derived from an EMBL/GenBank/DDBJ whole genome shotgun (WGS) entry which is preliminary data.</text>
</comment>